<dbReference type="EMBL" id="PVZC01000001">
    <property type="protein sequence ID" value="PRY01683.1"/>
    <property type="molecule type" value="Genomic_DNA"/>
</dbReference>
<accession>A0A2T0QCV4</accession>
<protein>
    <submittedName>
        <fullName evidence="1">Uncharacterized protein</fullName>
    </submittedName>
</protein>
<keyword evidence="2" id="KW-1185">Reference proteome</keyword>
<proteinExistence type="predicted"/>
<dbReference type="RefSeq" id="WP_106237799.1">
    <property type="nucleotide sequence ID" value="NZ_PVZC01000001.1"/>
</dbReference>
<sequence>MAVLRYRAELAELPRAWFERAVAVVFETVEDLRFRDGALLAPDGSDSGVRLVAGRHIAPGARYLLPPEQAPEGAVPASAEVEVVAWDRGRESTVRLRQSSATDELAATLALRSVARPSSLRLQGRFGATGAAGPAGRLSNVAFRADADLDGWWAQAAGRALGLPRGPSAPVTASAVHRLGRADAAVSVAPGAAGTWRVEITVRLRGRSWVRPLAWALLPFFRRRIDGWIRGALVEAGRGWNRAVPELVRHGPDRQRERIAAALTSGADRGSTEG</sequence>
<comment type="caution">
    <text evidence="1">The sequence shown here is derived from an EMBL/GenBank/DDBJ whole genome shotgun (WGS) entry which is preliminary data.</text>
</comment>
<gene>
    <name evidence="1" type="ORF">CLV72_101267</name>
</gene>
<evidence type="ECO:0000313" key="2">
    <source>
        <dbReference type="Proteomes" id="UP000237846"/>
    </source>
</evidence>
<dbReference type="AlphaFoldDB" id="A0A2T0QCV4"/>
<organism evidence="1 2">
    <name type="scientific">Allonocardiopsis opalescens</name>
    <dbReference type="NCBI Taxonomy" id="1144618"/>
    <lineage>
        <taxon>Bacteria</taxon>
        <taxon>Bacillati</taxon>
        <taxon>Actinomycetota</taxon>
        <taxon>Actinomycetes</taxon>
        <taxon>Streptosporangiales</taxon>
        <taxon>Allonocardiopsis</taxon>
    </lineage>
</organism>
<dbReference type="OrthoDB" id="3420364at2"/>
<dbReference type="Proteomes" id="UP000237846">
    <property type="component" value="Unassembled WGS sequence"/>
</dbReference>
<reference evidence="1 2" key="1">
    <citation type="submission" date="2018-03" db="EMBL/GenBank/DDBJ databases">
        <title>Genomic Encyclopedia of Archaeal and Bacterial Type Strains, Phase II (KMG-II): from individual species to whole genera.</title>
        <authorList>
            <person name="Goeker M."/>
        </authorList>
    </citation>
    <scope>NUCLEOTIDE SEQUENCE [LARGE SCALE GENOMIC DNA]</scope>
    <source>
        <strain evidence="1 2">DSM 45601</strain>
    </source>
</reference>
<name>A0A2T0QCV4_9ACTN</name>
<evidence type="ECO:0000313" key="1">
    <source>
        <dbReference type="EMBL" id="PRY01683.1"/>
    </source>
</evidence>